<keyword evidence="4 10" id="KW-0067">ATP-binding</keyword>
<comment type="subcellular location">
    <subcellularLocation>
        <location evidence="1">Cell membrane</location>
        <topology evidence="1">Multi-pass membrane protein</topology>
    </subcellularLocation>
</comment>
<evidence type="ECO:0000256" key="5">
    <source>
        <dbReference type="ARBA" id="ARBA00022989"/>
    </source>
</evidence>
<feature type="transmembrane region" description="Helical" evidence="7">
    <location>
        <begin position="64"/>
        <end position="88"/>
    </location>
</feature>
<feature type="transmembrane region" description="Helical" evidence="7">
    <location>
        <begin position="21"/>
        <end position="44"/>
    </location>
</feature>
<proteinExistence type="predicted"/>
<evidence type="ECO:0000256" key="4">
    <source>
        <dbReference type="ARBA" id="ARBA00022840"/>
    </source>
</evidence>
<name>A0ABN2KX18_9ACTN</name>
<sequence>MKRYLRFWLELLWLSWKRYPGQTSALIVCKLLSVVLVAITALALRDVVNAVIDHDPRTAVVAGLVAALAYCAMAHLEGLDTVIIFVLVERIGLLELQPQIDHDIAAIEGLDHLERAEFLDRVTVVRGAAWGLVFGMWVAVDSVFNMSRLAVLLVVLGAVNPWLLVLLLFAAAPLWFEQRAQRMVNAAETETAESFRLQRHLFNLATEAATSKEIRTAGAGPECARRQAEAWQDVAKVQLRARIRGARWQLAGWLLFTAAFGAGLAAVANGAVSGAGTVGDVVLAITVLINLRLAVQMTVHRTAETAGAGRLIDPYLWLRDYVAAESARRKGSQPAPDTLRDGIELDHVSFTYPGTTRPALDDVSVRLAAGSVVAVVGEYGSGKTTLVKLLMKFYQPDSGTILVDGIDLQDLDANGWRSHASVIFQDFGRFQTTFGETVGLGDLEHIDDVERIEQAVRWADAQDLVRRLPDGLDTQLGRSLGGVDLSEGQWQKAALARASMRRRPVLFALDEPTASLDPPSEHAIFKRYMTRARSLAEEAGAIVIVVSHRFSSVAGADQILVMDKGRISERGTHDELVAAGGRYAEMYGIHARAYAIA</sequence>
<dbReference type="Gene3D" id="3.40.50.300">
    <property type="entry name" value="P-loop containing nucleotide triphosphate hydrolases"/>
    <property type="match status" value="1"/>
</dbReference>
<feature type="transmembrane region" description="Helical" evidence="7">
    <location>
        <begin position="250"/>
        <end position="268"/>
    </location>
</feature>
<keyword evidence="3" id="KW-0547">Nucleotide-binding</keyword>
<dbReference type="PANTHER" id="PTHR24221:SF654">
    <property type="entry name" value="ATP-BINDING CASSETTE SUB-FAMILY B MEMBER 6"/>
    <property type="match status" value="1"/>
</dbReference>
<feature type="transmembrane region" description="Helical" evidence="7">
    <location>
        <begin position="124"/>
        <end position="144"/>
    </location>
</feature>
<dbReference type="PROSITE" id="PS50893">
    <property type="entry name" value="ABC_TRANSPORTER_2"/>
    <property type="match status" value="1"/>
</dbReference>
<dbReference type="InterPro" id="IPR003439">
    <property type="entry name" value="ABC_transporter-like_ATP-bd"/>
</dbReference>
<dbReference type="InterPro" id="IPR039421">
    <property type="entry name" value="Type_1_exporter"/>
</dbReference>
<evidence type="ECO:0000256" key="2">
    <source>
        <dbReference type="ARBA" id="ARBA00022692"/>
    </source>
</evidence>
<dbReference type="SMART" id="SM00382">
    <property type="entry name" value="AAA"/>
    <property type="match status" value="1"/>
</dbReference>
<dbReference type="Pfam" id="PF00005">
    <property type="entry name" value="ABC_tran"/>
    <property type="match status" value="1"/>
</dbReference>
<dbReference type="InterPro" id="IPR027417">
    <property type="entry name" value="P-loop_NTPase"/>
</dbReference>
<dbReference type="SUPFAM" id="SSF90123">
    <property type="entry name" value="ABC transporter transmembrane region"/>
    <property type="match status" value="1"/>
</dbReference>
<feature type="domain" description="ABC transmembrane type-1" evidence="9">
    <location>
        <begin position="143"/>
        <end position="307"/>
    </location>
</feature>
<keyword evidence="11" id="KW-1185">Reference proteome</keyword>
<dbReference type="PROSITE" id="PS50929">
    <property type="entry name" value="ABC_TM1F"/>
    <property type="match status" value="1"/>
</dbReference>
<dbReference type="SUPFAM" id="SSF52540">
    <property type="entry name" value="P-loop containing nucleoside triphosphate hydrolases"/>
    <property type="match status" value="1"/>
</dbReference>
<feature type="domain" description="ABC transporter" evidence="8">
    <location>
        <begin position="343"/>
        <end position="589"/>
    </location>
</feature>
<feature type="transmembrane region" description="Helical" evidence="7">
    <location>
        <begin position="150"/>
        <end position="176"/>
    </location>
</feature>
<evidence type="ECO:0000256" key="3">
    <source>
        <dbReference type="ARBA" id="ARBA00022741"/>
    </source>
</evidence>
<dbReference type="PANTHER" id="PTHR24221">
    <property type="entry name" value="ATP-BINDING CASSETTE SUB-FAMILY B"/>
    <property type="match status" value="1"/>
</dbReference>
<dbReference type="Proteomes" id="UP001500655">
    <property type="component" value="Unassembled WGS sequence"/>
</dbReference>
<gene>
    <name evidence="10" type="ORF">GCM10009681_42830</name>
</gene>
<dbReference type="InterPro" id="IPR003593">
    <property type="entry name" value="AAA+_ATPase"/>
</dbReference>
<evidence type="ECO:0000259" key="9">
    <source>
        <dbReference type="PROSITE" id="PS50929"/>
    </source>
</evidence>
<protein>
    <submittedName>
        <fullName evidence="10">ABC transporter ATP-binding protein</fullName>
    </submittedName>
</protein>
<dbReference type="GO" id="GO:0005524">
    <property type="term" value="F:ATP binding"/>
    <property type="evidence" value="ECO:0007669"/>
    <property type="project" value="UniProtKB-KW"/>
</dbReference>
<organism evidence="10 11">
    <name type="scientific">Luedemannella helvata</name>
    <dbReference type="NCBI Taxonomy" id="349315"/>
    <lineage>
        <taxon>Bacteria</taxon>
        <taxon>Bacillati</taxon>
        <taxon>Actinomycetota</taxon>
        <taxon>Actinomycetes</taxon>
        <taxon>Micromonosporales</taxon>
        <taxon>Micromonosporaceae</taxon>
        <taxon>Luedemannella</taxon>
    </lineage>
</organism>
<evidence type="ECO:0000313" key="11">
    <source>
        <dbReference type="Proteomes" id="UP001500655"/>
    </source>
</evidence>
<reference evidence="10 11" key="1">
    <citation type="journal article" date="2019" name="Int. J. Syst. Evol. Microbiol.">
        <title>The Global Catalogue of Microorganisms (GCM) 10K type strain sequencing project: providing services to taxonomists for standard genome sequencing and annotation.</title>
        <authorList>
            <consortium name="The Broad Institute Genomics Platform"/>
            <consortium name="The Broad Institute Genome Sequencing Center for Infectious Disease"/>
            <person name="Wu L."/>
            <person name="Ma J."/>
        </authorList>
    </citation>
    <scope>NUCLEOTIDE SEQUENCE [LARGE SCALE GENOMIC DNA]</scope>
    <source>
        <strain evidence="10 11">JCM 13249</strain>
    </source>
</reference>
<dbReference type="InterPro" id="IPR036640">
    <property type="entry name" value="ABC1_TM_sf"/>
</dbReference>
<dbReference type="Gene3D" id="1.20.1560.10">
    <property type="entry name" value="ABC transporter type 1, transmembrane domain"/>
    <property type="match status" value="1"/>
</dbReference>
<evidence type="ECO:0000256" key="6">
    <source>
        <dbReference type="ARBA" id="ARBA00023136"/>
    </source>
</evidence>
<dbReference type="InterPro" id="IPR011527">
    <property type="entry name" value="ABC1_TM_dom"/>
</dbReference>
<dbReference type="RefSeq" id="WP_344084887.1">
    <property type="nucleotide sequence ID" value="NZ_BAAALS010000023.1"/>
</dbReference>
<accession>A0ABN2KX18</accession>
<evidence type="ECO:0000313" key="10">
    <source>
        <dbReference type="EMBL" id="GAA1767181.1"/>
    </source>
</evidence>
<comment type="caution">
    <text evidence="10">The sequence shown here is derived from an EMBL/GenBank/DDBJ whole genome shotgun (WGS) entry which is preliminary data.</text>
</comment>
<evidence type="ECO:0000256" key="7">
    <source>
        <dbReference type="SAM" id="Phobius"/>
    </source>
</evidence>
<dbReference type="EMBL" id="BAAALS010000023">
    <property type="protein sequence ID" value="GAA1767181.1"/>
    <property type="molecule type" value="Genomic_DNA"/>
</dbReference>
<keyword evidence="6 7" id="KW-0472">Membrane</keyword>
<evidence type="ECO:0000256" key="1">
    <source>
        <dbReference type="ARBA" id="ARBA00004651"/>
    </source>
</evidence>
<evidence type="ECO:0000259" key="8">
    <source>
        <dbReference type="PROSITE" id="PS50893"/>
    </source>
</evidence>
<keyword evidence="5 7" id="KW-1133">Transmembrane helix</keyword>
<keyword evidence="2 7" id="KW-0812">Transmembrane</keyword>
<feature type="transmembrane region" description="Helical" evidence="7">
    <location>
        <begin position="274"/>
        <end position="295"/>
    </location>
</feature>